<gene>
    <name evidence="1" type="ORF">BGAL_0011g00240</name>
</gene>
<sequence length="138" mass="15575">MQGQQVAYKRSVTWVGDCLGIIVGLANRLVMQGKQLAASMLTLHHAYPTGLAIEITLSSSAESKHYRRKDLIPDRLALHDILFHVNLQRDFADSDCEWHDTSPRNRYRCERGLSNMEYGSVPDPSSQTLYAIQQCPCP</sequence>
<dbReference type="OrthoDB" id="3501661at2759"/>
<comment type="caution">
    <text evidence="1">The sequence shown here is derived from an EMBL/GenBank/DDBJ whole genome shotgun (WGS) entry which is preliminary data.</text>
</comment>
<dbReference type="AlphaFoldDB" id="A0A4S8RF79"/>
<reference evidence="1 2" key="1">
    <citation type="submission" date="2017-12" db="EMBL/GenBank/DDBJ databases">
        <title>Comparative genomics of Botrytis spp.</title>
        <authorList>
            <person name="Valero-Jimenez C.A."/>
            <person name="Tapia P."/>
            <person name="Veloso J."/>
            <person name="Silva-Moreno E."/>
            <person name="Staats M."/>
            <person name="Valdes J.H."/>
            <person name="Van Kan J.A.L."/>
        </authorList>
    </citation>
    <scope>NUCLEOTIDE SEQUENCE [LARGE SCALE GENOMIC DNA]</scope>
    <source>
        <strain evidence="1 2">MUCL435</strain>
    </source>
</reference>
<evidence type="ECO:0000313" key="1">
    <source>
        <dbReference type="EMBL" id="THV55245.1"/>
    </source>
</evidence>
<proteinExistence type="predicted"/>
<dbReference type="Proteomes" id="UP000308671">
    <property type="component" value="Unassembled WGS sequence"/>
</dbReference>
<organism evidence="1 2">
    <name type="scientific">Botrytis galanthina</name>
    <dbReference type="NCBI Taxonomy" id="278940"/>
    <lineage>
        <taxon>Eukaryota</taxon>
        <taxon>Fungi</taxon>
        <taxon>Dikarya</taxon>
        <taxon>Ascomycota</taxon>
        <taxon>Pezizomycotina</taxon>
        <taxon>Leotiomycetes</taxon>
        <taxon>Helotiales</taxon>
        <taxon>Sclerotiniaceae</taxon>
        <taxon>Botrytis</taxon>
    </lineage>
</organism>
<protein>
    <submittedName>
        <fullName evidence="1">Uncharacterized protein</fullName>
    </submittedName>
</protein>
<name>A0A4S8RF79_9HELO</name>
<keyword evidence="2" id="KW-1185">Reference proteome</keyword>
<dbReference type="EMBL" id="PQXL01000011">
    <property type="protein sequence ID" value="THV55245.1"/>
    <property type="molecule type" value="Genomic_DNA"/>
</dbReference>
<evidence type="ECO:0000313" key="2">
    <source>
        <dbReference type="Proteomes" id="UP000308671"/>
    </source>
</evidence>
<accession>A0A4S8RF79</accession>